<evidence type="ECO:0000313" key="2">
    <source>
        <dbReference type="Proteomes" id="UP000304953"/>
    </source>
</evidence>
<dbReference type="EMBL" id="SRYA01000052">
    <property type="protein sequence ID" value="TGY91601.1"/>
    <property type="molecule type" value="Genomic_DNA"/>
</dbReference>
<dbReference type="Proteomes" id="UP000304953">
    <property type="component" value="Unassembled WGS sequence"/>
</dbReference>
<accession>A0AC61RRK4</accession>
<keyword evidence="2" id="KW-1185">Reference proteome</keyword>
<evidence type="ECO:0000313" key="1">
    <source>
        <dbReference type="EMBL" id="TGY91601.1"/>
    </source>
</evidence>
<gene>
    <name evidence="1" type="ORF">E5329_20080</name>
</gene>
<reference evidence="1" key="1">
    <citation type="submission" date="2019-04" db="EMBL/GenBank/DDBJ databases">
        <title>Microbes associate with the intestines of laboratory mice.</title>
        <authorList>
            <person name="Navarre W."/>
            <person name="Wong E."/>
            <person name="Huang K."/>
            <person name="Tropini C."/>
            <person name="Ng K."/>
            <person name="Yu B."/>
        </authorList>
    </citation>
    <scope>NUCLEOTIDE SEQUENCE</scope>
    <source>
        <strain evidence="1">NM01_1-7b</strain>
    </source>
</reference>
<name>A0AC61RRK4_9FIRM</name>
<comment type="caution">
    <text evidence="1">The sequence shown here is derived from an EMBL/GenBank/DDBJ whole genome shotgun (WGS) entry which is preliminary data.</text>
</comment>
<organism evidence="1 2">
    <name type="scientific">Petralouisia muris</name>
    <dbReference type="NCBI Taxonomy" id="3032872"/>
    <lineage>
        <taxon>Bacteria</taxon>
        <taxon>Bacillati</taxon>
        <taxon>Bacillota</taxon>
        <taxon>Clostridia</taxon>
        <taxon>Lachnospirales</taxon>
        <taxon>Lachnospiraceae</taxon>
        <taxon>Petralouisia</taxon>
    </lineage>
</organism>
<sequence>MKRYIAFLRGVNISGKNKVPMAELRKGFEEIGFSEVRTYLNGGNVIFSSDEGDMERFTNQIETMIKRQFGVDTPVFVISKERLEDILAHAPDWWGSEDKATYDNLIFIIPPATFVDVFGEIGEPKEEVEKIKGYKETVFWSFSRKDYQKTNWWPKTANANISTKLTIRTANTVRKIVGI</sequence>
<protein>
    <submittedName>
        <fullName evidence="1">DUF1697 domain-containing protein</fullName>
    </submittedName>
</protein>
<proteinExistence type="predicted"/>